<gene>
    <name evidence="1" type="ORF">FX987_01683</name>
</gene>
<reference evidence="1 2" key="1">
    <citation type="submission" date="2019-12" db="EMBL/GenBank/DDBJ databases">
        <title>Genome sequencing and assembly of endphytes of Porphyra tenera.</title>
        <authorList>
            <person name="Park J.M."/>
            <person name="Shin R."/>
            <person name="Jo S.H."/>
        </authorList>
    </citation>
    <scope>NUCLEOTIDE SEQUENCE [LARGE SCALE GENOMIC DNA]</scope>
    <source>
        <strain evidence="1 2">GPM3</strain>
    </source>
</reference>
<dbReference type="EMBL" id="CP054580">
    <property type="protein sequence ID" value="QKS23916.1"/>
    <property type="molecule type" value="Genomic_DNA"/>
</dbReference>
<dbReference type="AlphaFoldDB" id="A0A1G8TL38"/>
<dbReference type="RefSeq" id="WP_022523101.1">
    <property type="nucleotide sequence ID" value="NZ_CBDIPO010000002.1"/>
</dbReference>
<dbReference type="Proteomes" id="UP000509761">
    <property type="component" value="Chromosome"/>
</dbReference>
<protein>
    <submittedName>
        <fullName evidence="1">Uncharacterized protein</fullName>
    </submittedName>
</protein>
<keyword evidence="2" id="KW-1185">Reference proteome</keyword>
<evidence type="ECO:0000313" key="2">
    <source>
        <dbReference type="Proteomes" id="UP000509761"/>
    </source>
</evidence>
<accession>A0A1G8TL38</accession>
<evidence type="ECO:0000313" key="1">
    <source>
        <dbReference type="EMBL" id="QKS23916.1"/>
    </source>
</evidence>
<name>A0A1G8TL38_9GAMM</name>
<organism evidence="1 2">
    <name type="scientific">Vreelandella titanicae</name>
    <dbReference type="NCBI Taxonomy" id="664683"/>
    <lineage>
        <taxon>Bacteria</taxon>
        <taxon>Pseudomonadati</taxon>
        <taxon>Pseudomonadota</taxon>
        <taxon>Gammaproteobacteria</taxon>
        <taxon>Oceanospirillales</taxon>
        <taxon>Halomonadaceae</taxon>
        <taxon>Vreelandella</taxon>
    </lineage>
</organism>
<proteinExistence type="predicted"/>
<dbReference type="GeneID" id="69282734"/>
<sequence length="186" mass="22115">MIRLPDFATHYYLRETGPFRSLSELPAGSEDPVFQDILTRHQRDPGYRRRYGRNYIGVRREVEARLRELFVARGGKPRRDHPFYLVLGESPWFRDLNANQGELRIPLSELDPEVTSLTYPDSFIALTRDDKPYYNQVFLLNEVSRLVTRFGIPANDHEIPYERYWETDFELYIEVQLWDTPPNFKA</sequence>